<evidence type="ECO:0000256" key="1">
    <source>
        <dbReference type="ARBA" id="ARBA00008404"/>
    </source>
</evidence>
<organism evidence="3 4">
    <name type="scientific">Actinomadura rugatobispora</name>
    <dbReference type="NCBI Taxonomy" id="1994"/>
    <lineage>
        <taxon>Bacteria</taxon>
        <taxon>Bacillati</taxon>
        <taxon>Actinomycetota</taxon>
        <taxon>Actinomycetes</taxon>
        <taxon>Streptosporangiales</taxon>
        <taxon>Thermomonosporaceae</taxon>
        <taxon>Actinomadura</taxon>
    </lineage>
</organism>
<comment type="caution">
    <text evidence="3">The sequence shown here is derived from an EMBL/GenBank/DDBJ whole genome shotgun (WGS) entry which is preliminary data.</text>
</comment>
<evidence type="ECO:0000256" key="2">
    <source>
        <dbReference type="SAM" id="Phobius"/>
    </source>
</evidence>
<accession>A0ABW1AJJ5</accession>
<proteinExistence type="inferred from homology"/>
<dbReference type="Pfam" id="PF03334">
    <property type="entry name" value="PhaG_MnhG_YufB"/>
    <property type="match status" value="1"/>
</dbReference>
<keyword evidence="2" id="KW-1133">Transmembrane helix</keyword>
<dbReference type="Proteomes" id="UP001596074">
    <property type="component" value="Unassembled WGS sequence"/>
</dbReference>
<comment type="similarity">
    <text evidence="1">Belongs to the CPA3 antiporters (TC 2.A.63) subunit G family.</text>
</comment>
<name>A0ABW1AJJ5_9ACTN</name>
<dbReference type="EMBL" id="JBHSON010000177">
    <property type="protein sequence ID" value="MFC5754738.1"/>
    <property type="molecule type" value="Genomic_DNA"/>
</dbReference>
<evidence type="ECO:0000313" key="4">
    <source>
        <dbReference type="Proteomes" id="UP001596074"/>
    </source>
</evidence>
<dbReference type="NCBIfam" id="TIGR01300">
    <property type="entry name" value="CPA3_mnhG_phaG"/>
    <property type="match status" value="1"/>
</dbReference>
<sequence>MTVVTAIFLLAGAGSTLGAALGMLRLPDLLTRMHAASKPQAVGLLLVLAALCVQFPTSAVITTVLLVALLQIMTVPVAAHIIGRAAYRTGRFRPEHLHVDELAEALEERPPPP</sequence>
<dbReference type="NCBIfam" id="NF009314">
    <property type="entry name" value="PRK12674.1-2"/>
    <property type="match status" value="1"/>
</dbReference>
<protein>
    <submittedName>
        <fullName evidence="3">Monovalent cation/H(+) antiporter subunit G</fullName>
    </submittedName>
</protein>
<dbReference type="RefSeq" id="WP_378293131.1">
    <property type="nucleotide sequence ID" value="NZ_JBHSON010000177.1"/>
</dbReference>
<reference evidence="4" key="1">
    <citation type="journal article" date="2019" name="Int. J. Syst. Evol. Microbiol.">
        <title>The Global Catalogue of Microorganisms (GCM) 10K type strain sequencing project: providing services to taxonomists for standard genome sequencing and annotation.</title>
        <authorList>
            <consortium name="The Broad Institute Genomics Platform"/>
            <consortium name="The Broad Institute Genome Sequencing Center for Infectious Disease"/>
            <person name="Wu L."/>
            <person name="Ma J."/>
        </authorList>
    </citation>
    <scope>NUCLEOTIDE SEQUENCE [LARGE SCALE GENOMIC DNA]</scope>
    <source>
        <strain evidence="4">KCTC 42087</strain>
    </source>
</reference>
<gene>
    <name evidence="3" type="primary">mnhG</name>
    <name evidence="3" type="ORF">ACFPZN_54775</name>
</gene>
<keyword evidence="2" id="KW-0472">Membrane</keyword>
<dbReference type="PANTHER" id="PTHR34703:SF1">
    <property type="entry name" value="ANTIPORTER SUBUNIT MNHG2-RELATED"/>
    <property type="match status" value="1"/>
</dbReference>
<keyword evidence="4" id="KW-1185">Reference proteome</keyword>
<keyword evidence="2" id="KW-0812">Transmembrane</keyword>
<feature type="transmembrane region" description="Helical" evidence="2">
    <location>
        <begin position="42"/>
        <end position="70"/>
    </location>
</feature>
<dbReference type="PANTHER" id="PTHR34703">
    <property type="entry name" value="ANTIPORTER SUBUNIT MNHG2-RELATED"/>
    <property type="match status" value="1"/>
</dbReference>
<evidence type="ECO:0000313" key="3">
    <source>
        <dbReference type="EMBL" id="MFC5754738.1"/>
    </source>
</evidence>
<dbReference type="InterPro" id="IPR005133">
    <property type="entry name" value="PhaG_MnhG_YufB"/>
</dbReference>